<dbReference type="SMART" id="SM00388">
    <property type="entry name" value="HisKA"/>
    <property type="match status" value="1"/>
</dbReference>
<dbReference type="AlphaFoldDB" id="A0A9D2VI18"/>
<organism evidence="10 11">
    <name type="scientific">Rubneribacter badeniensis</name>
    <dbReference type="NCBI Taxonomy" id="2070688"/>
    <lineage>
        <taxon>Bacteria</taxon>
        <taxon>Bacillati</taxon>
        <taxon>Actinomycetota</taxon>
        <taxon>Coriobacteriia</taxon>
        <taxon>Eggerthellales</taxon>
        <taxon>Eggerthellaceae</taxon>
        <taxon>Rubneribacter</taxon>
    </lineage>
</organism>
<dbReference type="GO" id="GO:0004721">
    <property type="term" value="F:phosphoprotein phosphatase activity"/>
    <property type="evidence" value="ECO:0007669"/>
    <property type="project" value="TreeGrafter"/>
</dbReference>
<dbReference type="EMBL" id="DYZL01000007">
    <property type="protein sequence ID" value="HJH42220.1"/>
    <property type="molecule type" value="Genomic_DNA"/>
</dbReference>
<comment type="subcellular location">
    <subcellularLocation>
        <location evidence="2">Cell membrane</location>
    </subcellularLocation>
</comment>
<keyword evidence="5" id="KW-0808">Transferase</keyword>
<evidence type="ECO:0000256" key="6">
    <source>
        <dbReference type="ARBA" id="ARBA00022777"/>
    </source>
</evidence>
<protein>
    <recommendedName>
        <fullName evidence="8">Sensor-like histidine kinase SenX3</fullName>
        <ecNumber evidence="3">2.7.13.3</ecNumber>
    </recommendedName>
</protein>
<reference evidence="10" key="1">
    <citation type="journal article" date="2021" name="PeerJ">
        <title>Extensive microbial diversity within the chicken gut microbiome revealed by metagenomics and culture.</title>
        <authorList>
            <person name="Gilroy R."/>
            <person name="Ravi A."/>
            <person name="Getino M."/>
            <person name="Pursley I."/>
            <person name="Horton D.L."/>
            <person name="Alikhan N.F."/>
            <person name="Baker D."/>
            <person name="Gharbi K."/>
            <person name="Hall N."/>
            <person name="Watson M."/>
            <person name="Adriaenssens E.M."/>
            <person name="Foster-Nyarko E."/>
            <person name="Jarju S."/>
            <person name="Secka A."/>
            <person name="Antonio M."/>
            <person name="Oren A."/>
            <person name="Chaudhuri R.R."/>
            <person name="La Ragione R."/>
            <person name="Hildebrand F."/>
            <person name="Pallen M.J."/>
        </authorList>
    </citation>
    <scope>NUCLEOTIDE SEQUENCE</scope>
    <source>
        <strain evidence="10">USAMLcec12-2067</strain>
    </source>
</reference>
<dbReference type="InterPro" id="IPR050351">
    <property type="entry name" value="BphY/WalK/GraS-like"/>
</dbReference>
<feature type="domain" description="Histidine kinase" evidence="9">
    <location>
        <begin position="88"/>
        <end position="293"/>
    </location>
</feature>
<keyword evidence="4" id="KW-0597">Phosphoprotein</keyword>
<evidence type="ECO:0000256" key="4">
    <source>
        <dbReference type="ARBA" id="ARBA00022553"/>
    </source>
</evidence>
<dbReference type="Pfam" id="PF00512">
    <property type="entry name" value="HisKA"/>
    <property type="match status" value="1"/>
</dbReference>
<evidence type="ECO:0000256" key="8">
    <source>
        <dbReference type="ARBA" id="ARBA00039401"/>
    </source>
</evidence>
<dbReference type="PANTHER" id="PTHR45453">
    <property type="entry name" value="PHOSPHATE REGULON SENSOR PROTEIN PHOR"/>
    <property type="match status" value="1"/>
</dbReference>
<dbReference type="InterPro" id="IPR036097">
    <property type="entry name" value="HisK_dim/P_sf"/>
</dbReference>
<evidence type="ECO:0000256" key="5">
    <source>
        <dbReference type="ARBA" id="ARBA00022679"/>
    </source>
</evidence>
<dbReference type="GO" id="GO:0016036">
    <property type="term" value="P:cellular response to phosphate starvation"/>
    <property type="evidence" value="ECO:0007669"/>
    <property type="project" value="TreeGrafter"/>
</dbReference>
<dbReference type="CDD" id="cd00082">
    <property type="entry name" value="HisKA"/>
    <property type="match status" value="1"/>
</dbReference>
<dbReference type="SUPFAM" id="SSF55874">
    <property type="entry name" value="ATPase domain of HSP90 chaperone/DNA topoisomerase II/histidine kinase"/>
    <property type="match status" value="1"/>
</dbReference>
<proteinExistence type="predicted"/>
<comment type="caution">
    <text evidence="10">The sequence shown here is derived from an EMBL/GenBank/DDBJ whole genome shotgun (WGS) entry which is preliminary data.</text>
</comment>
<gene>
    <name evidence="10" type="ORF">K8V16_00295</name>
</gene>
<evidence type="ECO:0000256" key="3">
    <source>
        <dbReference type="ARBA" id="ARBA00012438"/>
    </source>
</evidence>
<dbReference type="SMART" id="SM00387">
    <property type="entry name" value="HATPase_c"/>
    <property type="match status" value="1"/>
</dbReference>
<evidence type="ECO:0000256" key="1">
    <source>
        <dbReference type="ARBA" id="ARBA00000085"/>
    </source>
</evidence>
<keyword evidence="6 10" id="KW-0418">Kinase</keyword>
<accession>A0A9D2VI18</accession>
<dbReference type="PROSITE" id="PS50109">
    <property type="entry name" value="HIS_KIN"/>
    <property type="match status" value="1"/>
</dbReference>
<evidence type="ECO:0000256" key="2">
    <source>
        <dbReference type="ARBA" id="ARBA00004236"/>
    </source>
</evidence>
<dbReference type="InterPro" id="IPR036890">
    <property type="entry name" value="HATPase_C_sf"/>
</dbReference>
<dbReference type="EC" id="2.7.13.3" evidence="3"/>
<dbReference type="Proteomes" id="UP000789325">
    <property type="component" value="Unassembled WGS sequence"/>
</dbReference>
<dbReference type="CDD" id="cd00075">
    <property type="entry name" value="HATPase"/>
    <property type="match status" value="1"/>
</dbReference>
<dbReference type="Pfam" id="PF02518">
    <property type="entry name" value="HATPase_c"/>
    <property type="match status" value="1"/>
</dbReference>
<dbReference type="InterPro" id="IPR003661">
    <property type="entry name" value="HisK_dim/P_dom"/>
</dbReference>
<dbReference type="InterPro" id="IPR003594">
    <property type="entry name" value="HATPase_dom"/>
</dbReference>
<evidence type="ECO:0000256" key="7">
    <source>
        <dbReference type="ARBA" id="ARBA00023012"/>
    </source>
</evidence>
<evidence type="ECO:0000259" key="9">
    <source>
        <dbReference type="PROSITE" id="PS50109"/>
    </source>
</evidence>
<evidence type="ECO:0000313" key="10">
    <source>
        <dbReference type="EMBL" id="HJH42220.1"/>
    </source>
</evidence>
<comment type="catalytic activity">
    <reaction evidence="1">
        <text>ATP + protein L-histidine = ADP + protein N-phospho-L-histidine.</text>
        <dbReference type="EC" id="2.7.13.3"/>
    </reaction>
</comment>
<dbReference type="SUPFAM" id="SSF47384">
    <property type="entry name" value="Homodimeric domain of signal transducing histidine kinase"/>
    <property type="match status" value="1"/>
</dbReference>
<evidence type="ECO:0000313" key="11">
    <source>
        <dbReference type="Proteomes" id="UP000789325"/>
    </source>
</evidence>
<dbReference type="InterPro" id="IPR005467">
    <property type="entry name" value="His_kinase_dom"/>
</dbReference>
<dbReference type="GO" id="GO:0000155">
    <property type="term" value="F:phosphorelay sensor kinase activity"/>
    <property type="evidence" value="ECO:0007669"/>
    <property type="project" value="InterPro"/>
</dbReference>
<dbReference type="GO" id="GO:0005886">
    <property type="term" value="C:plasma membrane"/>
    <property type="evidence" value="ECO:0007669"/>
    <property type="project" value="UniProtKB-SubCell"/>
</dbReference>
<name>A0A9D2VI18_9ACTN</name>
<keyword evidence="7" id="KW-0902">Two-component regulatory system</keyword>
<dbReference type="Gene3D" id="1.10.287.130">
    <property type="match status" value="1"/>
</dbReference>
<reference evidence="10" key="2">
    <citation type="submission" date="2021-09" db="EMBL/GenBank/DDBJ databases">
        <authorList>
            <person name="Gilroy R."/>
        </authorList>
    </citation>
    <scope>NUCLEOTIDE SEQUENCE</scope>
    <source>
        <strain evidence="10">USAMLcec12-2067</strain>
    </source>
</reference>
<dbReference type="PANTHER" id="PTHR45453:SF1">
    <property type="entry name" value="PHOSPHATE REGULON SENSOR PROTEIN PHOR"/>
    <property type="match status" value="1"/>
</dbReference>
<sequence length="293" mass="31537">MLELVLAGFVLAVACTAGAVALYERELRRMARFLDGRDPASNERVGVEFATSGTRALARAVNATLDAHGEANAAVFEHARAFRRDLAALSHDIRTPLAGAQGYLQFYERTGDEAERARCVAEARERLAAMRTLTDRLFDHAKAADPDAELTLVRVEVLPLLADVLAAAYPDFLERGAVPEVDFADDEFSATADADALARVLSNLVTNALRHGAGDVRIIQRGRTLSFANAVREGAAPDVERLFDRFYKADVARNGEGAGLGLSIVANLCEKMGASVEAHLEGDELTITLTLAE</sequence>
<dbReference type="Gene3D" id="3.30.565.10">
    <property type="entry name" value="Histidine kinase-like ATPase, C-terminal domain"/>
    <property type="match status" value="1"/>
</dbReference>